<dbReference type="PROSITE" id="PS50112">
    <property type="entry name" value="PAS"/>
    <property type="match status" value="1"/>
</dbReference>
<dbReference type="GO" id="GO:0003824">
    <property type="term" value="F:catalytic activity"/>
    <property type="evidence" value="ECO:0007669"/>
    <property type="project" value="UniProtKB-ARBA"/>
</dbReference>
<dbReference type="InterPro" id="IPR001633">
    <property type="entry name" value="EAL_dom"/>
</dbReference>
<feature type="domain" description="PAC" evidence="5">
    <location>
        <begin position="205"/>
        <end position="257"/>
    </location>
</feature>
<dbReference type="Pfam" id="PF00072">
    <property type="entry name" value="Response_reg"/>
    <property type="match status" value="1"/>
</dbReference>
<dbReference type="CDD" id="cd00130">
    <property type="entry name" value="PAS"/>
    <property type="match status" value="2"/>
</dbReference>
<evidence type="ECO:0000313" key="9">
    <source>
        <dbReference type="Proteomes" id="UP001147830"/>
    </source>
</evidence>
<dbReference type="SUPFAM" id="SSF141868">
    <property type="entry name" value="EAL domain-like"/>
    <property type="match status" value="1"/>
</dbReference>
<dbReference type="RefSeq" id="WP_260976409.1">
    <property type="nucleotide sequence ID" value="NZ_JAOANI010000019.1"/>
</dbReference>
<sequence length="811" mass="92382">MNSHSTLRSYRILIVEDEKVTALDLKLTLEDLGYTVMACVGNGEAAIAAAEDQDIDLILMDIHLDTAMLGTEAAKIIMQRFGIPVLFLSAYTDDQTLEEASDSLPYGYMVKPFEKREVDAAIRIALTRHHADLELRRSEERLRLALEAARMSIWEWTPETDIELQVAVQHTPPQLISENLDDLLVNIHPDDRDKIRQQITSHHRFQQPVRFSKHEGNEYRWVELFASLFRWENGDRRVIGVLHDVHERYLADEQLRQANAVFNSTSEGILITDSQRRVLNVNPAFSHITGYSQEDVRGKNPDEFLHARRHSDQFYPRLVSDAQGHWSGEIACQRKSGEFFPAWEHVCTVLNDDGELQNFVITFSDIAELRRAEKNLATLAYMDALTGVGNRVRLEQVVREALADRTEAQGNVGVLYLDLDGFKLINDTLGHSEGDLLLRVMADRFKQSIREEDTVVRIGGDEFVIVLTGVEHEDNLKVVAEKLLLAVQEPVTLSREKVEVSASIGIVMSRPSVQEYEELLKAADTALFEAKRRGKNRYCIYDFALAMEFNERLRIERNLKQAIRKGELAVEFQPLVDLHSARVYGVEALCRWYHDELGMIPPDRFIPIAEQSDAIVDIGAWVLRESCRELRRWMDAGVPELVVSVNVSARQLTDSSFSELLTATLTEFNIPAAQIELEITETALQANDHVLRQLEHIRKSGVGLAIDDFGTGYSSLSRLKELPFDRVKIDRSFVRDLPQDANDIEICRAIMALCQVLHLRVTAEGVENHDQLEMLRELGCCCIQGYLFSRPMRPELMADWLQQADIRAMLE</sequence>
<dbReference type="SMART" id="SM00267">
    <property type="entry name" value="GGDEF"/>
    <property type="match status" value="1"/>
</dbReference>
<dbReference type="SUPFAM" id="SSF52172">
    <property type="entry name" value="CheY-like"/>
    <property type="match status" value="1"/>
</dbReference>
<dbReference type="EMBL" id="JAOANI010000019">
    <property type="protein sequence ID" value="MCT7359543.1"/>
    <property type="molecule type" value="Genomic_DNA"/>
</dbReference>
<dbReference type="CDD" id="cd01948">
    <property type="entry name" value="EAL"/>
    <property type="match status" value="1"/>
</dbReference>
<dbReference type="SMART" id="SM00086">
    <property type="entry name" value="PAC"/>
    <property type="match status" value="2"/>
</dbReference>
<evidence type="ECO:0000259" key="4">
    <source>
        <dbReference type="PROSITE" id="PS50112"/>
    </source>
</evidence>
<dbReference type="InterPro" id="IPR043128">
    <property type="entry name" value="Rev_trsase/Diguanyl_cyclase"/>
</dbReference>
<dbReference type="InterPro" id="IPR035965">
    <property type="entry name" value="PAS-like_dom_sf"/>
</dbReference>
<dbReference type="SMART" id="SM00052">
    <property type="entry name" value="EAL"/>
    <property type="match status" value="1"/>
</dbReference>
<dbReference type="InterPro" id="IPR052155">
    <property type="entry name" value="Biofilm_reg_signaling"/>
</dbReference>
<dbReference type="InterPro" id="IPR000160">
    <property type="entry name" value="GGDEF_dom"/>
</dbReference>
<dbReference type="FunFam" id="3.30.70.270:FF:000001">
    <property type="entry name" value="Diguanylate cyclase domain protein"/>
    <property type="match status" value="1"/>
</dbReference>
<feature type="domain" description="EAL" evidence="6">
    <location>
        <begin position="552"/>
        <end position="805"/>
    </location>
</feature>
<dbReference type="SUPFAM" id="SSF55073">
    <property type="entry name" value="Nucleotide cyclase"/>
    <property type="match status" value="1"/>
</dbReference>
<evidence type="ECO:0000313" key="8">
    <source>
        <dbReference type="EMBL" id="MCT7359543.1"/>
    </source>
</evidence>
<feature type="domain" description="Response regulatory" evidence="3">
    <location>
        <begin position="11"/>
        <end position="126"/>
    </location>
</feature>
<gene>
    <name evidence="8" type="ORF">NYR02_10955</name>
</gene>
<feature type="domain" description="GGDEF" evidence="7">
    <location>
        <begin position="410"/>
        <end position="543"/>
    </location>
</feature>
<dbReference type="SUPFAM" id="SSF55785">
    <property type="entry name" value="PYP-like sensor domain (PAS domain)"/>
    <property type="match status" value="2"/>
</dbReference>
<dbReference type="NCBIfam" id="TIGR00254">
    <property type="entry name" value="GGDEF"/>
    <property type="match status" value="1"/>
</dbReference>
<evidence type="ECO:0000256" key="1">
    <source>
        <dbReference type="ARBA" id="ARBA00001946"/>
    </source>
</evidence>
<dbReference type="Gene3D" id="3.30.450.20">
    <property type="entry name" value="PAS domain"/>
    <property type="match status" value="2"/>
</dbReference>
<dbReference type="Pfam" id="PF00990">
    <property type="entry name" value="GGDEF"/>
    <property type="match status" value="1"/>
</dbReference>
<dbReference type="InterPro" id="IPR035919">
    <property type="entry name" value="EAL_sf"/>
</dbReference>
<feature type="domain" description="PAS" evidence="4">
    <location>
        <begin position="254"/>
        <end position="306"/>
    </location>
</feature>
<dbReference type="InterPro" id="IPR000014">
    <property type="entry name" value="PAS"/>
</dbReference>
<evidence type="ECO:0000259" key="3">
    <source>
        <dbReference type="PROSITE" id="PS50110"/>
    </source>
</evidence>
<dbReference type="SMART" id="SM00448">
    <property type="entry name" value="REC"/>
    <property type="match status" value="1"/>
</dbReference>
<dbReference type="Proteomes" id="UP001147830">
    <property type="component" value="Unassembled WGS sequence"/>
</dbReference>
<dbReference type="InterPro" id="IPR001610">
    <property type="entry name" value="PAC"/>
</dbReference>
<dbReference type="Gene3D" id="3.40.50.2300">
    <property type="match status" value="1"/>
</dbReference>
<comment type="caution">
    <text evidence="8">The sequence shown here is derived from an EMBL/GenBank/DDBJ whole genome shotgun (WGS) entry which is preliminary data.</text>
</comment>
<dbReference type="PROSITE" id="PS50110">
    <property type="entry name" value="RESPONSE_REGULATORY"/>
    <property type="match status" value="1"/>
</dbReference>
<name>A0A9X2WFY7_9GAMM</name>
<protein>
    <submittedName>
        <fullName evidence="8">EAL domain-containing protein</fullName>
    </submittedName>
</protein>
<dbReference type="PROSITE" id="PS50113">
    <property type="entry name" value="PAC"/>
    <property type="match status" value="2"/>
</dbReference>
<organism evidence="8 9">
    <name type="scientific">Thalassolituus pacificus</name>
    <dbReference type="NCBI Taxonomy" id="2975440"/>
    <lineage>
        <taxon>Bacteria</taxon>
        <taxon>Pseudomonadati</taxon>
        <taxon>Pseudomonadota</taxon>
        <taxon>Gammaproteobacteria</taxon>
        <taxon>Oceanospirillales</taxon>
        <taxon>Oceanospirillaceae</taxon>
        <taxon>Thalassolituus</taxon>
    </lineage>
</organism>
<dbReference type="AlphaFoldDB" id="A0A9X2WFY7"/>
<reference evidence="8" key="1">
    <citation type="journal article" date="2022" name="Front. Microbiol.">
        <title>Genome-based taxonomic rearrangement of Oceanobacter-related bacteria including the description of Thalassolituus hydrocarbonoclasticus sp. nov. and Thalassolituus pacificus sp. nov. and emended description of the genus Thalassolituus.</title>
        <authorList>
            <person name="Dong C."/>
            <person name="Wei L."/>
            <person name="Wang J."/>
            <person name="Lai Q."/>
            <person name="Huang Z."/>
            <person name="Shao Z."/>
        </authorList>
    </citation>
    <scope>NUCLEOTIDE SEQUENCE</scope>
    <source>
        <strain evidence="8">59MF3M-4</strain>
    </source>
</reference>
<dbReference type="InterPro" id="IPR001789">
    <property type="entry name" value="Sig_transdc_resp-reg_receiver"/>
</dbReference>
<dbReference type="CDD" id="cd01949">
    <property type="entry name" value="GGDEF"/>
    <property type="match status" value="1"/>
</dbReference>
<evidence type="ECO:0000259" key="7">
    <source>
        <dbReference type="PROSITE" id="PS50887"/>
    </source>
</evidence>
<reference evidence="8" key="2">
    <citation type="submission" date="2022-08" db="EMBL/GenBank/DDBJ databases">
        <authorList>
            <person name="Dong C."/>
        </authorList>
    </citation>
    <scope>NUCLEOTIDE SEQUENCE</scope>
    <source>
        <strain evidence="8">59MF3M-4</strain>
    </source>
</reference>
<dbReference type="InterPro" id="IPR000700">
    <property type="entry name" value="PAS-assoc_C"/>
</dbReference>
<feature type="modified residue" description="4-aspartylphosphate" evidence="2">
    <location>
        <position position="61"/>
    </location>
</feature>
<dbReference type="InterPro" id="IPR011006">
    <property type="entry name" value="CheY-like_superfamily"/>
</dbReference>
<dbReference type="Gene3D" id="3.20.20.450">
    <property type="entry name" value="EAL domain"/>
    <property type="match status" value="1"/>
</dbReference>
<proteinExistence type="predicted"/>
<dbReference type="PANTHER" id="PTHR44757">
    <property type="entry name" value="DIGUANYLATE CYCLASE DGCP"/>
    <property type="match status" value="1"/>
</dbReference>
<feature type="domain" description="PAC" evidence="5">
    <location>
        <begin position="326"/>
        <end position="378"/>
    </location>
</feature>
<comment type="cofactor">
    <cofactor evidence="1">
        <name>Mg(2+)</name>
        <dbReference type="ChEBI" id="CHEBI:18420"/>
    </cofactor>
</comment>
<keyword evidence="2" id="KW-0597">Phosphoprotein</keyword>
<evidence type="ECO:0000256" key="2">
    <source>
        <dbReference type="PROSITE-ProRule" id="PRU00169"/>
    </source>
</evidence>
<dbReference type="Pfam" id="PF13426">
    <property type="entry name" value="PAS_9"/>
    <property type="match status" value="2"/>
</dbReference>
<accession>A0A9X2WFY7</accession>
<dbReference type="InterPro" id="IPR029787">
    <property type="entry name" value="Nucleotide_cyclase"/>
</dbReference>
<dbReference type="Pfam" id="PF00563">
    <property type="entry name" value="EAL"/>
    <property type="match status" value="1"/>
</dbReference>
<dbReference type="GO" id="GO:0000160">
    <property type="term" value="P:phosphorelay signal transduction system"/>
    <property type="evidence" value="ECO:0007669"/>
    <property type="project" value="InterPro"/>
</dbReference>
<dbReference type="Gene3D" id="3.30.70.270">
    <property type="match status" value="1"/>
</dbReference>
<evidence type="ECO:0000259" key="5">
    <source>
        <dbReference type="PROSITE" id="PS50113"/>
    </source>
</evidence>
<evidence type="ECO:0000259" key="6">
    <source>
        <dbReference type="PROSITE" id="PS50883"/>
    </source>
</evidence>
<dbReference type="SMART" id="SM00091">
    <property type="entry name" value="PAS"/>
    <property type="match status" value="3"/>
</dbReference>
<dbReference type="NCBIfam" id="TIGR00229">
    <property type="entry name" value="sensory_box"/>
    <property type="match status" value="2"/>
</dbReference>
<dbReference type="PROSITE" id="PS50883">
    <property type="entry name" value="EAL"/>
    <property type="match status" value="1"/>
</dbReference>
<keyword evidence="9" id="KW-1185">Reference proteome</keyword>
<dbReference type="PROSITE" id="PS50887">
    <property type="entry name" value="GGDEF"/>
    <property type="match status" value="1"/>
</dbReference>
<dbReference type="CDD" id="cd17534">
    <property type="entry name" value="REC_DC-like"/>
    <property type="match status" value="1"/>
</dbReference>
<dbReference type="PANTHER" id="PTHR44757:SF2">
    <property type="entry name" value="BIOFILM ARCHITECTURE MAINTENANCE PROTEIN MBAA"/>
    <property type="match status" value="1"/>
</dbReference>